<feature type="transmembrane region" description="Helical" evidence="9">
    <location>
        <begin position="526"/>
        <end position="547"/>
    </location>
</feature>
<feature type="transmembrane region" description="Helical" evidence="9">
    <location>
        <begin position="497"/>
        <end position="514"/>
    </location>
</feature>
<feature type="transmembrane region" description="Helical" evidence="9">
    <location>
        <begin position="273"/>
        <end position="297"/>
    </location>
</feature>
<comment type="similarity">
    <text evidence="2">Belongs to the amino acid/polyamine transporter 2 family.</text>
</comment>
<keyword evidence="7 9" id="KW-0472">Membrane</keyword>
<dbReference type="InterPro" id="IPR013057">
    <property type="entry name" value="AA_transpt_TM"/>
</dbReference>
<keyword evidence="5" id="KW-0029">Amino-acid transport</keyword>
<evidence type="ECO:0000256" key="2">
    <source>
        <dbReference type="ARBA" id="ARBA00008066"/>
    </source>
</evidence>
<organism evidence="11 12">
    <name type="scientific">Trichosporon asahii var. asahii (strain ATCC 90039 / CBS 2479 / JCM 2466 / KCTC 7840 / NBRC 103889/ NCYC 2677 / UAMH 7654)</name>
    <name type="common">Yeast</name>
    <dbReference type="NCBI Taxonomy" id="1186058"/>
    <lineage>
        <taxon>Eukaryota</taxon>
        <taxon>Fungi</taxon>
        <taxon>Dikarya</taxon>
        <taxon>Basidiomycota</taxon>
        <taxon>Agaricomycotina</taxon>
        <taxon>Tremellomycetes</taxon>
        <taxon>Trichosporonales</taxon>
        <taxon>Trichosporonaceae</taxon>
        <taxon>Trichosporon</taxon>
    </lineage>
</organism>
<dbReference type="GeneID" id="25991154"/>
<comment type="caution">
    <text evidence="11">The sequence shown here is derived from an EMBL/GenBank/DDBJ whole genome shotgun (WGS) entry which is preliminary data.</text>
</comment>
<evidence type="ECO:0000256" key="6">
    <source>
        <dbReference type="ARBA" id="ARBA00022989"/>
    </source>
</evidence>
<evidence type="ECO:0000256" key="3">
    <source>
        <dbReference type="ARBA" id="ARBA00022448"/>
    </source>
</evidence>
<feature type="region of interest" description="Disordered" evidence="8">
    <location>
        <begin position="1"/>
        <end position="123"/>
    </location>
</feature>
<evidence type="ECO:0000256" key="7">
    <source>
        <dbReference type="ARBA" id="ARBA00023136"/>
    </source>
</evidence>
<keyword evidence="3" id="KW-0813">Transport</keyword>
<name>J5R7Z8_TRIAS</name>
<feature type="transmembrane region" description="Helical" evidence="9">
    <location>
        <begin position="185"/>
        <end position="208"/>
    </location>
</feature>
<evidence type="ECO:0000256" key="1">
    <source>
        <dbReference type="ARBA" id="ARBA00004141"/>
    </source>
</evidence>
<dbReference type="KEGG" id="tasa:A1Q1_07642"/>
<protein>
    <recommendedName>
        <fullName evidence="10">Amino acid transporter transmembrane domain-containing protein</fullName>
    </recommendedName>
</protein>
<evidence type="ECO:0000256" key="4">
    <source>
        <dbReference type="ARBA" id="ARBA00022692"/>
    </source>
</evidence>
<dbReference type="EMBL" id="ALBS01000073">
    <property type="protein sequence ID" value="EJT51178.1"/>
    <property type="molecule type" value="Genomic_DNA"/>
</dbReference>
<feature type="transmembrane region" description="Helical" evidence="9">
    <location>
        <begin position="386"/>
        <end position="406"/>
    </location>
</feature>
<evidence type="ECO:0000313" key="11">
    <source>
        <dbReference type="EMBL" id="EJT51178.1"/>
    </source>
</evidence>
<dbReference type="HOGENOM" id="CLU_009020_4_2_1"/>
<dbReference type="PANTHER" id="PTHR22950">
    <property type="entry name" value="AMINO ACID TRANSPORTER"/>
    <property type="match status" value="1"/>
</dbReference>
<dbReference type="PANTHER" id="PTHR22950:SF458">
    <property type="entry name" value="SODIUM-COUPLED NEUTRAL AMINO ACID TRANSPORTER 11-RELATED"/>
    <property type="match status" value="1"/>
</dbReference>
<evidence type="ECO:0000256" key="8">
    <source>
        <dbReference type="SAM" id="MobiDB-lite"/>
    </source>
</evidence>
<dbReference type="VEuPathDB" id="FungiDB:A1Q1_07642"/>
<dbReference type="GO" id="GO:0016020">
    <property type="term" value="C:membrane"/>
    <property type="evidence" value="ECO:0007669"/>
    <property type="project" value="UniProtKB-SubCell"/>
</dbReference>
<gene>
    <name evidence="11" type="ORF">A1Q1_07642</name>
</gene>
<evidence type="ECO:0000256" key="9">
    <source>
        <dbReference type="SAM" id="Phobius"/>
    </source>
</evidence>
<feature type="transmembrane region" description="Helical" evidence="9">
    <location>
        <begin position="467"/>
        <end position="491"/>
    </location>
</feature>
<sequence length="560" mass="60092">MSSDTTPPTRAAAYLSSDPLPPHLSTISPGVRPAAAYPKKPSRPGTGRSSRAGSRRESPHLGAIALSRTHSTQSADVDLESGAGSSASTPGVNGHDHIPPDEHDRLDDEDHHGPDIPLLSAEDRITREEEDAVFADGPASARGTLMDGIANVSCSLSSTADDQMANSILGAGIIGLPYAIKQAGFVTGITLLIVLAVVTDWTIRLVVVNAKLSGRESYIDVMYHCFGRWGANAVSFFQFAFAFGGMCAFNVIIGDTIPAVLRFVFPFLADSDWFSWLVNRNFIIVLCTVAVAFPLSLHRDIVKLSKSSSFALISMGVIVFSVVFRSVGVDRSLRGDPTHAFSVVRPGVFEAIGVISFAFVCHHNTMFIYQSIDVPTLDRFNQVTHASTSMSLICCLLLSITGYLVFTDKTEGNILNNFAADDWVINIARFCFGANMSTTIPLENYVCREVIEDAFYKGRPFSQTRHVAVTSGIVFGAMLISLMTCDLGVVLEIAGGLSATALAFIFPAIAYYSLTKGSWSSRQKLPAVLCATFGSIVLLLSTGITIVKTLKGEVSHKVCA</sequence>
<dbReference type="Proteomes" id="UP000002748">
    <property type="component" value="Unassembled WGS sequence"/>
</dbReference>
<evidence type="ECO:0000313" key="12">
    <source>
        <dbReference type="Proteomes" id="UP000002748"/>
    </source>
</evidence>
<accession>J5R7Z8</accession>
<feature type="transmembrane region" description="Helical" evidence="9">
    <location>
        <begin position="229"/>
        <end position="253"/>
    </location>
</feature>
<dbReference type="OrthoDB" id="28208at2759"/>
<reference evidence="11 12" key="1">
    <citation type="journal article" date="2012" name="Eukaryot. Cell">
        <title>Draft genome sequence of CBS 2479, the standard type strain of Trichosporon asahii.</title>
        <authorList>
            <person name="Yang R.Y."/>
            <person name="Li H.T."/>
            <person name="Zhu H."/>
            <person name="Zhou G.P."/>
            <person name="Wang M."/>
            <person name="Wang L."/>
        </authorList>
    </citation>
    <scope>NUCLEOTIDE SEQUENCE [LARGE SCALE GENOMIC DNA]</scope>
    <source>
        <strain evidence="12">ATCC 90039 / CBS 2479 / JCM 2466 / KCTC 7840 / NCYC 2677 / UAMH 7654</strain>
    </source>
</reference>
<evidence type="ECO:0000256" key="5">
    <source>
        <dbReference type="ARBA" id="ARBA00022970"/>
    </source>
</evidence>
<comment type="subcellular location">
    <subcellularLocation>
        <location evidence="1">Membrane</location>
        <topology evidence="1">Multi-pass membrane protein</topology>
    </subcellularLocation>
</comment>
<feature type="domain" description="Amino acid transporter transmembrane" evidence="10">
    <location>
        <begin position="165"/>
        <end position="546"/>
    </location>
</feature>
<dbReference type="AlphaFoldDB" id="J5R7Z8"/>
<feature type="compositionally biased region" description="Basic and acidic residues" evidence="8">
    <location>
        <begin position="94"/>
        <end position="114"/>
    </location>
</feature>
<feature type="transmembrane region" description="Helical" evidence="9">
    <location>
        <begin position="309"/>
        <end position="327"/>
    </location>
</feature>
<dbReference type="GO" id="GO:0015179">
    <property type="term" value="F:L-amino acid transmembrane transporter activity"/>
    <property type="evidence" value="ECO:0007669"/>
    <property type="project" value="TreeGrafter"/>
</dbReference>
<keyword evidence="6 9" id="KW-1133">Transmembrane helix</keyword>
<dbReference type="RefSeq" id="XP_014182129.1">
    <property type="nucleotide sequence ID" value="XM_014326654.1"/>
</dbReference>
<dbReference type="GO" id="GO:0005783">
    <property type="term" value="C:endoplasmic reticulum"/>
    <property type="evidence" value="ECO:0007669"/>
    <property type="project" value="TreeGrafter"/>
</dbReference>
<keyword evidence="4 9" id="KW-0812">Transmembrane</keyword>
<evidence type="ECO:0000259" key="10">
    <source>
        <dbReference type="Pfam" id="PF01490"/>
    </source>
</evidence>
<dbReference type="Pfam" id="PF01490">
    <property type="entry name" value="Aa_trans"/>
    <property type="match status" value="1"/>
</dbReference>
<proteinExistence type="inferred from homology"/>
<feature type="compositionally biased region" description="Low complexity" evidence="8">
    <location>
        <begin position="43"/>
        <end position="52"/>
    </location>
</feature>